<dbReference type="Proteomes" id="UP000094869">
    <property type="component" value="Unassembled WGS sequence"/>
</dbReference>
<feature type="domain" description="DUF4367" evidence="2">
    <location>
        <begin position="200"/>
        <end position="311"/>
    </location>
</feature>
<dbReference type="AlphaFoldDB" id="A0A1E3UED6"/>
<evidence type="ECO:0000313" key="3">
    <source>
        <dbReference type="EMBL" id="ODR47843.1"/>
    </source>
</evidence>
<evidence type="ECO:0000259" key="2">
    <source>
        <dbReference type="Pfam" id="PF14285"/>
    </source>
</evidence>
<dbReference type="RefSeq" id="WP_069408341.1">
    <property type="nucleotide sequence ID" value="NZ_JAQCZP010000051.1"/>
</dbReference>
<dbReference type="EMBL" id="MEHA01000016">
    <property type="protein sequence ID" value="ODR48742.1"/>
    <property type="molecule type" value="Genomic_DNA"/>
</dbReference>
<protein>
    <recommendedName>
        <fullName evidence="2">DUF4367 domain-containing protein</fullName>
    </recommendedName>
</protein>
<evidence type="ECO:0000256" key="1">
    <source>
        <dbReference type="SAM" id="Phobius"/>
    </source>
</evidence>
<organism evidence="4 5">
    <name type="scientific">Eisenbergiella tayi</name>
    <dbReference type="NCBI Taxonomy" id="1432052"/>
    <lineage>
        <taxon>Bacteria</taxon>
        <taxon>Bacillati</taxon>
        <taxon>Bacillota</taxon>
        <taxon>Clostridia</taxon>
        <taxon>Lachnospirales</taxon>
        <taxon>Lachnospiraceae</taxon>
        <taxon>Eisenbergiella</taxon>
    </lineage>
</organism>
<evidence type="ECO:0000313" key="4">
    <source>
        <dbReference type="EMBL" id="ODR48742.1"/>
    </source>
</evidence>
<keyword evidence="1" id="KW-0472">Membrane</keyword>
<gene>
    <name evidence="4" type="ORF">BEI59_20435</name>
    <name evidence="3" type="ORF">BEI63_26240</name>
</gene>
<keyword evidence="1" id="KW-1133">Transmembrane helix</keyword>
<dbReference type="InterPro" id="IPR025377">
    <property type="entry name" value="DUF4367"/>
</dbReference>
<evidence type="ECO:0000313" key="6">
    <source>
        <dbReference type="Proteomes" id="UP000094869"/>
    </source>
</evidence>
<comment type="caution">
    <text evidence="4">The sequence shown here is derived from an EMBL/GenBank/DDBJ whole genome shotgun (WGS) entry which is preliminary data.</text>
</comment>
<keyword evidence="1" id="KW-0812">Transmembrane</keyword>
<accession>A0A1E3UED6</accession>
<reference evidence="4 5" key="2">
    <citation type="submission" date="2016-08" db="EMBL/GenBank/DDBJ databases">
        <authorList>
            <person name="Seilhamer J.J."/>
        </authorList>
    </citation>
    <scope>NUCLEOTIDE SEQUENCE [LARGE SCALE GENOMIC DNA]</scope>
    <source>
        <strain evidence="4 5">NML150140-1</strain>
    </source>
</reference>
<dbReference type="EMBL" id="MEHD01000044">
    <property type="protein sequence ID" value="ODR47843.1"/>
    <property type="molecule type" value="Genomic_DNA"/>
</dbReference>
<reference evidence="3 6" key="1">
    <citation type="submission" date="2016-08" db="EMBL/GenBank/DDBJ databases">
        <title>Characterization of Isolates of Eisenbergiella tayi Derived from Blood Cultures, Using Whole Genome Sequencing.</title>
        <authorList>
            <person name="Bernier A.-M."/>
            <person name="Burdz T."/>
            <person name="Wiebe D."/>
            <person name="Bernard K."/>
        </authorList>
    </citation>
    <scope>NUCLEOTIDE SEQUENCE [LARGE SCALE GENOMIC DNA]</scope>
    <source>
        <strain evidence="3 6">NML120146</strain>
    </source>
</reference>
<sequence>MTQSKELQNEKLINDLYEKLHWYTFEASDEQFDAEEVDAIVQLLDVLEPMKEDPRYPSDPAAARERLNRRFGVEVEDAEPEREIVEAVAVEEDESDKISNIMSVAGIESGKAGTKKVWKRKKVFVRAGVGVAACLVLMLSVNVGSYALKKKSFFEVVQEGIGRTKLTVTGNEDMLTEDKSVIEFSSWKEVENYLNVELLKPDYLPTNYELDTITLSKSGTRTVLLVIYENRLSCKDLSIEVDFFEGDYSERTLVNDPNWILLKDFHDGLNSKYYTSDKYKSVKVMFTKDKKMYILLCQESVQELKKIAESMK</sequence>
<feature type="transmembrane region" description="Helical" evidence="1">
    <location>
        <begin position="123"/>
        <end position="148"/>
    </location>
</feature>
<name>A0A1E3UED6_9FIRM</name>
<proteinExistence type="predicted"/>
<evidence type="ECO:0000313" key="5">
    <source>
        <dbReference type="Proteomes" id="UP000094271"/>
    </source>
</evidence>
<keyword evidence="6" id="KW-1185">Reference proteome</keyword>
<dbReference type="Proteomes" id="UP000094271">
    <property type="component" value="Unassembled WGS sequence"/>
</dbReference>
<dbReference type="OrthoDB" id="2067718at2"/>
<dbReference type="Pfam" id="PF14285">
    <property type="entry name" value="DUF4367"/>
    <property type="match status" value="1"/>
</dbReference>